<keyword evidence="1" id="KW-0175">Coiled coil</keyword>
<reference evidence="3" key="1">
    <citation type="submission" date="2020-12" db="EMBL/GenBank/DDBJ databases">
        <title>Metabolic potential, ecology and presence of endohyphal bacteria is reflected in genomic diversity of Mucoromycotina.</title>
        <authorList>
            <person name="Muszewska A."/>
            <person name="Okrasinska A."/>
            <person name="Steczkiewicz K."/>
            <person name="Drgas O."/>
            <person name="Orlowska M."/>
            <person name="Perlinska-Lenart U."/>
            <person name="Aleksandrzak-Piekarczyk T."/>
            <person name="Szatraj K."/>
            <person name="Zielenkiewicz U."/>
            <person name="Pilsyk S."/>
            <person name="Malc E."/>
            <person name="Mieczkowski P."/>
            <person name="Kruszewska J.S."/>
            <person name="Biernat P."/>
            <person name="Pawlowska J."/>
        </authorList>
    </citation>
    <scope>NUCLEOTIDE SEQUENCE</scope>
    <source>
        <strain evidence="3">WA0000067209</strain>
    </source>
</reference>
<feature type="region of interest" description="Disordered" evidence="2">
    <location>
        <begin position="31"/>
        <end position="53"/>
    </location>
</feature>
<evidence type="ECO:0000313" key="3">
    <source>
        <dbReference type="EMBL" id="KAG2174348.1"/>
    </source>
</evidence>
<dbReference type="Proteomes" id="UP000654370">
    <property type="component" value="Unassembled WGS sequence"/>
</dbReference>
<gene>
    <name evidence="3" type="ORF">INT43_004371</name>
</gene>
<comment type="caution">
    <text evidence="3">The sequence shown here is derived from an EMBL/GenBank/DDBJ whole genome shotgun (WGS) entry which is preliminary data.</text>
</comment>
<evidence type="ECO:0000256" key="1">
    <source>
        <dbReference type="SAM" id="Coils"/>
    </source>
</evidence>
<protein>
    <recommendedName>
        <fullName evidence="5">MICOS complex subunit mic19</fullName>
    </recommendedName>
</protein>
<name>A0A8H7PI21_MORIS</name>
<feature type="coiled-coil region" evidence="1">
    <location>
        <begin position="57"/>
        <end position="88"/>
    </location>
</feature>
<keyword evidence="4" id="KW-1185">Reference proteome</keyword>
<dbReference type="AlphaFoldDB" id="A0A8H7PI21"/>
<dbReference type="Pfam" id="PF07956">
    <property type="entry name" value="DUF1690"/>
    <property type="match status" value="1"/>
</dbReference>
<accession>A0A8H7PI21</accession>
<proteinExistence type="predicted"/>
<dbReference type="InterPro" id="IPR012471">
    <property type="entry name" value="DUF1690"/>
</dbReference>
<dbReference type="EMBL" id="JAEPQZ010000013">
    <property type="protein sequence ID" value="KAG2174348.1"/>
    <property type="molecule type" value="Genomic_DNA"/>
</dbReference>
<evidence type="ECO:0000313" key="4">
    <source>
        <dbReference type="Proteomes" id="UP000654370"/>
    </source>
</evidence>
<evidence type="ECO:0000256" key="2">
    <source>
        <dbReference type="SAM" id="MobiDB-lite"/>
    </source>
</evidence>
<sequence>MGAQQSRPEGIIIYNENVPLQFSQNLVDSLESRAKRTKPTSTSGKPPLPHEVEGVVRERVAEELNRIREQQEEANNRLTAELSKKNLESKHNAVAINADIEDMIKRVQRPASKQLPAEISQKQQAVVECYRRNKTRPLDCWAEVESFKDAVAQAQKEFCINHA</sequence>
<evidence type="ECO:0008006" key="5">
    <source>
        <dbReference type="Google" id="ProtNLM"/>
    </source>
</evidence>
<organism evidence="3 4">
    <name type="scientific">Mortierella isabellina</name>
    <name type="common">Filamentous fungus</name>
    <name type="synonym">Umbelopsis isabellina</name>
    <dbReference type="NCBI Taxonomy" id="91625"/>
    <lineage>
        <taxon>Eukaryota</taxon>
        <taxon>Fungi</taxon>
        <taxon>Fungi incertae sedis</taxon>
        <taxon>Mucoromycota</taxon>
        <taxon>Mucoromycotina</taxon>
        <taxon>Umbelopsidomycetes</taxon>
        <taxon>Umbelopsidales</taxon>
        <taxon>Umbelopsidaceae</taxon>
        <taxon>Umbelopsis</taxon>
    </lineage>
</organism>
<dbReference type="OrthoDB" id="5544375at2759"/>